<dbReference type="EMBL" id="JAHUZE010000001">
    <property type="protein sequence ID" value="MBV7377321.1"/>
    <property type="molecule type" value="Genomic_DNA"/>
</dbReference>
<keyword evidence="2" id="KW-1185">Reference proteome</keyword>
<reference evidence="1 2" key="1">
    <citation type="submission" date="2021-05" db="EMBL/GenBank/DDBJ databases">
        <title>Culturable bacteria isolated from Daya Bay.</title>
        <authorList>
            <person name="Zheng W."/>
            <person name="Yu S."/>
            <person name="Huang Y."/>
        </authorList>
    </citation>
    <scope>NUCLEOTIDE SEQUENCE [LARGE SCALE GENOMIC DNA]</scope>
    <source>
        <strain evidence="1 2">DP4N28-5</strain>
    </source>
</reference>
<evidence type="ECO:0000313" key="2">
    <source>
        <dbReference type="Proteomes" id="UP000756530"/>
    </source>
</evidence>
<gene>
    <name evidence="1" type="ORF">KJP28_00175</name>
</gene>
<proteinExistence type="predicted"/>
<name>A0ABS6SYD3_9RHOB</name>
<protein>
    <submittedName>
        <fullName evidence="1">Uncharacterized protein</fullName>
    </submittedName>
</protein>
<evidence type="ECO:0000313" key="1">
    <source>
        <dbReference type="EMBL" id="MBV7377321.1"/>
    </source>
</evidence>
<dbReference type="Proteomes" id="UP000756530">
    <property type="component" value="Unassembled WGS sequence"/>
</dbReference>
<accession>A0ABS6SYD3</accession>
<sequence length="270" mass="31319">MTADIDARVSFDTERMMIEVDMSGLRFETSGQVNAFYDRIEELIAESGEELWFFLLNFSGFRIEEDAWYAHHKRGKALNLAHSMGTVRYDVSDETRRQLERTAKTEAFDPNLFADHDAALERIDALPSKRTVKKTLSSGYTEAELSRRISFDDGAEVMDVDFSNFTFYNSADVHAFYDHIEVRLEATGMRWFFLVNMENCKIYDEAWVSYAMRGKALNQKWSMGSVRYATGSDTEETIRMRAESQSFRPNVRVTREDALARLDEMKREMA</sequence>
<organism evidence="1 2">
    <name type="scientific">Maritimibacter dapengensis</name>
    <dbReference type="NCBI Taxonomy" id="2836868"/>
    <lineage>
        <taxon>Bacteria</taxon>
        <taxon>Pseudomonadati</taxon>
        <taxon>Pseudomonadota</taxon>
        <taxon>Alphaproteobacteria</taxon>
        <taxon>Rhodobacterales</taxon>
        <taxon>Roseobacteraceae</taxon>
        <taxon>Maritimibacter</taxon>
    </lineage>
</organism>
<comment type="caution">
    <text evidence="1">The sequence shown here is derived from an EMBL/GenBank/DDBJ whole genome shotgun (WGS) entry which is preliminary data.</text>
</comment>
<dbReference type="RefSeq" id="WP_218390215.1">
    <property type="nucleotide sequence ID" value="NZ_JAHUZE010000001.1"/>
</dbReference>